<organism evidence="3 4">
    <name type="scientific">Chaetoceros tenuissimus</name>
    <dbReference type="NCBI Taxonomy" id="426638"/>
    <lineage>
        <taxon>Eukaryota</taxon>
        <taxon>Sar</taxon>
        <taxon>Stramenopiles</taxon>
        <taxon>Ochrophyta</taxon>
        <taxon>Bacillariophyta</taxon>
        <taxon>Coscinodiscophyceae</taxon>
        <taxon>Chaetocerotophycidae</taxon>
        <taxon>Chaetocerotales</taxon>
        <taxon>Chaetocerotaceae</taxon>
        <taxon>Chaetoceros</taxon>
    </lineage>
</organism>
<comment type="caution">
    <text evidence="3">The sequence shown here is derived from an EMBL/GenBank/DDBJ whole genome shotgun (WGS) entry which is preliminary data.</text>
</comment>
<feature type="domain" description="Helicase-associated" evidence="2">
    <location>
        <begin position="48"/>
        <end position="110"/>
    </location>
</feature>
<evidence type="ECO:0000313" key="4">
    <source>
        <dbReference type="Proteomes" id="UP001054902"/>
    </source>
</evidence>
<name>A0AAD3CRI0_9STRA</name>
<evidence type="ECO:0000313" key="3">
    <source>
        <dbReference type="EMBL" id="GFH49515.1"/>
    </source>
</evidence>
<dbReference type="Pfam" id="PF03457">
    <property type="entry name" value="HA"/>
    <property type="match status" value="3"/>
</dbReference>
<dbReference type="Proteomes" id="UP001054902">
    <property type="component" value="Unassembled WGS sequence"/>
</dbReference>
<evidence type="ECO:0000256" key="1">
    <source>
        <dbReference type="SAM" id="MobiDB-lite"/>
    </source>
</evidence>
<proteinExistence type="predicted"/>
<dbReference type="InterPro" id="IPR005114">
    <property type="entry name" value="Helicase_assoc"/>
</dbReference>
<protein>
    <recommendedName>
        <fullName evidence="2">Helicase-associated domain-containing protein</fullName>
    </recommendedName>
</protein>
<evidence type="ECO:0000259" key="2">
    <source>
        <dbReference type="Pfam" id="PF03457"/>
    </source>
</evidence>
<feature type="domain" description="Helicase-associated" evidence="2">
    <location>
        <begin position="207"/>
        <end position="275"/>
    </location>
</feature>
<keyword evidence="4" id="KW-1185">Reference proteome</keyword>
<dbReference type="PANTHER" id="PTHR33418:SF1">
    <property type="entry name" value="HELICASE-ASSOCIATED DOMAIN-CONTAINING PROTEIN"/>
    <property type="match status" value="1"/>
</dbReference>
<feature type="domain" description="Helicase-associated" evidence="2">
    <location>
        <begin position="141"/>
        <end position="202"/>
    </location>
</feature>
<dbReference type="PANTHER" id="PTHR33418">
    <property type="entry name" value="HELICASE-ASSOCIATED"/>
    <property type="match status" value="1"/>
</dbReference>
<dbReference type="Gene3D" id="6.10.140.530">
    <property type="match status" value="3"/>
</dbReference>
<sequence>MFTKLSVAAAETISDLKVQTNTSNELTPEQENFFASLDVQVYGIPFIERARDLQKFKNEFGSCRVPKRYSANPTLGNWVNKTRQMYRKHLNGENTSLTKERIQLLNDIGFVWSGMITSSTSQSSQEMNLEIPSTTQQQNREKSWKKSFQDLSNILKEDRESSLPKKLSVWAARQRREYQKYEMGEKAAITKERIEMLNSIGFDWNPWESKWNMRVKDLLDYKRENGDCLVPVNYQKNLKLGRWVSTQRKYYRLYQEGKPTRISEERIKQLSDIGFVWNRWDEIWNID</sequence>
<dbReference type="AlphaFoldDB" id="A0AAD3CRI0"/>
<feature type="region of interest" description="Disordered" evidence="1">
    <location>
        <begin position="123"/>
        <end position="143"/>
    </location>
</feature>
<dbReference type="EMBL" id="BLLK01000038">
    <property type="protein sequence ID" value="GFH49515.1"/>
    <property type="molecule type" value="Genomic_DNA"/>
</dbReference>
<reference evidence="3 4" key="1">
    <citation type="journal article" date="2021" name="Sci. Rep.">
        <title>The genome of the diatom Chaetoceros tenuissimus carries an ancient integrated fragment of an extant virus.</title>
        <authorList>
            <person name="Hongo Y."/>
            <person name="Kimura K."/>
            <person name="Takaki Y."/>
            <person name="Yoshida Y."/>
            <person name="Baba S."/>
            <person name="Kobayashi G."/>
            <person name="Nagasaki K."/>
            <person name="Hano T."/>
            <person name="Tomaru Y."/>
        </authorList>
    </citation>
    <scope>NUCLEOTIDE SEQUENCE [LARGE SCALE GENOMIC DNA]</scope>
    <source>
        <strain evidence="3 4">NIES-3715</strain>
    </source>
</reference>
<gene>
    <name evidence="3" type="ORF">CTEN210_05991</name>
</gene>
<accession>A0AAD3CRI0</accession>